<keyword evidence="2 9" id="KW-0963">Cytoplasm</keyword>
<dbReference type="PROSITE" id="PS51918">
    <property type="entry name" value="RADICAL_SAM"/>
    <property type="match status" value="1"/>
</dbReference>
<keyword evidence="1 9" id="KW-0004">4Fe-4S</keyword>
<dbReference type="AlphaFoldDB" id="A0A8E4EXU9"/>
<dbReference type="FunFam" id="3.20.20.70:FF:000040">
    <property type="entry name" value="Lipoyl synthase"/>
    <property type="match status" value="1"/>
</dbReference>
<feature type="binding site" evidence="9">
    <location>
        <position position="61"/>
    </location>
    <ligand>
        <name>[4Fe-4S] cluster</name>
        <dbReference type="ChEBI" id="CHEBI:49883"/>
        <label>1</label>
    </ligand>
</feature>
<dbReference type="InterPro" id="IPR007197">
    <property type="entry name" value="rSAM"/>
</dbReference>
<feature type="binding site" evidence="9">
    <location>
        <position position="76"/>
    </location>
    <ligand>
        <name>[4Fe-4S] cluster</name>
        <dbReference type="ChEBI" id="CHEBI:49883"/>
        <label>2</label>
        <note>4Fe-4S-S-AdoMet</note>
    </ligand>
</feature>
<comment type="function">
    <text evidence="9">Catalyzes the radical-mediated insertion of two sulfur atoms into the C-6 and C-8 positions of the octanoyl moiety bound to the lipoyl domains of lipoate-dependent enzymes, thereby converting the octanoylated domains into lipoylated derivatives.</text>
</comment>
<dbReference type="Pfam" id="PF04055">
    <property type="entry name" value="Radical_SAM"/>
    <property type="match status" value="1"/>
</dbReference>
<comment type="similarity">
    <text evidence="9">Belongs to the radical SAM superfamily. Lipoyl synthase family.</text>
</comment>
<dbReference type="SFLD" id="SFLDG01058">
    <property type="entry name" value="lipoyl_synthase_like"/>
    <property type="match status" value="1"/>
</dbReference>
<gene>
    <name evidence="9 11" type="primary">lipA</name>
    <name evidence="11" type="ORF">PROFFT_A_00380</name>
</gene>
<dbReference type="GO" id="GO:0046872">
    <property type="term" value="F:metal ion binding"/>
    <property type="evidence" value="ECO:0007669"/>
    <property type="project" value="UniProtKB-KW"/>
</dbReference>
<evidence type="ECO:0000313" key="12">
    <source>
        <dbReference type="Proteomes" id="UP000683585"/>
    </source>
</evidence>
<dbReference type="PANTHER" id="PTHR10949">
    <property type="entry name" value="LIPOYL SYNTHASE"/>
    <property type="match status" value="1"/>
</dbReference>
<evidence type="ECO:0000256" key="7">
    <source>
        <dbReference type="ARBA" id="ARBA00023014"/>
    </source>
</evidence>
<evidence type="ECO:0000256" key="8">
    <source>
        <dbReference type="ARBA" id="ARBA00047326"/>
    </source>
</evidence>
<comment type="pathway">
    <text evidence="9">Protein modification; protein lipoylation via endogenous pathway; protein N(6)-(lipoyl)lysine from octanoyl-[acyl-carrier-protein]: step 2/2.</text>
</comment>
<sequence length="304" mass="34171">MQLIQFKKIDVKREKMLRKPNWIRVKFPVDDTRIKYIQSLMRKNGLHSICEKASCPNLAECFSQGTATFMILGAICTRCCPFCNVTHGRPVSPADSQEPEKLSQTIAAMELRYVVITSVDRDDLRDGGAQHFVDCIQAIRAKKPSIIIETLVPDFRGCMSRAINIFTAAPPDIFNHNLENVPRIYKKVRPGADYQWSLQLLEKFKIANPEVPTKSGLMLGLGENNSEIIQVMRDLRSHGVTMLTLGQYLQPSIDHLSVQRYVSLNEFEDMKADAIAMGFQSVASGPFVRSSYHADDQAKGCACN</sequence>
<evidence type="ECO:0000256" key="6">
    <source>
        <dbReference type="ARBA" id="ARBA00023004"/>
    </source>
</evidence>
<organism evidence="11 12">
    <name type="scientific">Candidatus Profftia tarda</name>
    <dbReference type="NCBI Taxonomy" id="1177216"/>
    <lineage>
        <taxon>Bacteria</taxon>
        <taxon>Pseudomonadati</taxon>
        <taxon>Pseudomonadota</taxon>
        <taxon>Gammaproteobacteria</taxon>
        <taxon>Enterobacterales</taxon>
        <taxon>Enterobacteriaceae</taxon>
        <taxon>Candidatus Profftia</taxon>
    </lineage>
</organism>
<dbReference type="SMART" id="SM00729">
    <property type="entry name" value="Elp3"/>
    <property type="match status" value="1"/>
</dbReference>
<keyword evidence="4 9" id="KW-0949">S-adenosyl-L-methionine</keyword>
<feature type="binding site" evidence="9">
    <location>
        <position position="80"/>
    </location>
    <ligand>
        <name>[4Fe-4S] cluster</name>
        <dbReference type="ChEBI" id="CHEBI:49883"/>
        <label>2</label>
        <note>4Fe-4S-S-AdoMet</note>
    </ligand>
</feature>
<keyword evidence="3 9" id="KW-0808">Transferase</keyword>
<dbReference type="GO" id="GO:0005737">
    <property type="term" value="C:cytoplasm"/>
    <property type="evidence" value="ECO:0007669"/>
    <property type="project" value="UniProtKB-SubCell"/>
</dbReference>
<dbReference type="GO" id="GO:0009249">
    <property type="term" value="P:protein lipoylation"/>
    <property type="evidence" value="ECO:0007669"/>
    <property type="project" value="UniProtKB-UniRule"/>
</dbReference>
<dbReference type="NCBIfam" id="NF004019">
    <property type="entry name" value="PRK05481.1"/>
    <property type="match status" value="1"/>
</dbReference>
<feature type="binding site" evidence="9">
    <location>
        <position position="83"/>
    </location>
    <ligand>
        <name>[4Fe-4S] cluster</name>
        <dbReference type="ChEBI" id="CHEBI:49883"/>
        <label>2</label>
        <note>4Fe-4S-S-AdoMet</note>
    </ligand>
</feature>
<comment type="cofactor">
    <cofactor evidence="9">
        <name>[4Fe-4S] cluster</name>
        <dbReference type="ChEBI" id="CHEBI:49883"/>
    </cofactor>
    <text evidence="9">Binds 2 [4Fe-4S] clusters per subunit. One cluster is coordinated with 3 cysteines and an exchangeable S-adenosyl-L-methionine.</text>
</comment>
<dbReference type="GO" id="GO:0051539">
    <property type="term" value="F:4 iron, 4 sulfur cluster binding"/>
    <property type="evidence" value="ECO:0007669"/>
    <property type="project" value="UniProtKB-UniRule"/>
</dbReference>
<dbReference type="EMBL" id="LR890047">
    <property type="protein sequence ID" value="CAD6507110.1"/>
    <property type="molecule type" value="Genomic_DNA"/>
</dbReference>
<dbReference type="GO" id="GO:0016992">
    <property type="term" value="F:lipoate synthase activity"/>
    <property type="evidence" value="ECO:0007669"/>
    <property type="project" value="UniProtKB-UniRule"/>
</dbReference>
<dbReference type="InterPro" id="IPR006638">
    <property type="entry name" value="Elp3/MiaA/NifB-like_rSAM"/>
</dbReference>
<feature type="binding site" evidence="9">
    <location>
        <position position="55"/>
    </location>
    <ligand>
        <name>[4Fe-4S] cluster</name>
        <dbReference type="ChEBI" id="CHEBI:49883"/>
        <label>1</label>
    </ligand>
</feature>
<keyword evidence="5 9" id="KW-0479">Metal-binding</keyword>
<evidence type="ECO:0000313" key="11">
    <source>
        <dbReference type="EMBL" id="CAD6507110.1"/>
    </source>
</evidence>
<evidence type="ECO:0000256" key="4">
    <source>
        <dbReference type="ARBA" id="ARBA00022691"/>
    </source>
</evidence>
<evidence type="ECO:0000256" key="3">
    <source>
        <dbReference type="ARBA" id="ARBA00022679"/>
    </source>
</evidence>
<comment type="subcellular location">
    <subcellularLocation>
        <location evidence="9">Cytoplasm</location>
    </subcellularLocation>
</comment>
<evidence type="ECO:0000256" key="9">
    <source>
        <dbReference type="HAMAP-Rule" id="MF_00206"/>
    </source>
</evidence>
<proteinExistence type="inferred from homology"/>
<feature type="binding site" evidence="9">
    <location>
        <position position="50"/>
    </location>
    <ligand>
        <name>[4Fe-4S] cluster</name>
        <dbReference type="ChEBI" id="CHEBI:49883"/>
        <label>1</label>
    </ligand>
</feature>
<dbReference type="PANTHER" id="PTHR10949:SF0">
    <property type="entry name" value="LIPOYL SYNTHASE, MITOCHONDRIAL"/>
    <property type="match status" value="1"/>
</dbReference>
<dbReference type="UniPathway" id="UPA00538">
    <property type="reaction ID" value="UER00593"/>
</dbReference>
<dbReference type="EC" id="2.8.1.8" evidence="9"/>
<dbReference type="InterPro" id="IPR003698">
    <property type="entry name" value="Lipoyl_synth"/>
</dbReference>
<dbReference type="RefSeq" id="WP_216782483.1">
    <property type="nucleotide sequence ID" value="NZ_LR890047.1"/>
</dbReference>
<dbReference type="NCBIfam" id="NF009544">
    <property type="entry name" value="PRK12928.1"/>
    <property type="match status" value="1"/>
</dbReference>
<dbReference type="SFLD" id="SFLDS00029">
    <property type="entry name" value="Radical_SAM"/>
    <property type="match status" value="1"/>
</dbReference>
<evidence type="ECO:0000256" key="2">
    <source>
        <dbReference type="ARBA" id="ARBA00022490"/>
    </source>
</evidence>
<feature type="binding site" evidence="9">
    <location>
        <position position="291"/>
    </location>
    <ligand>
        <name>[4Fe-4S] cluster</name>
        <dbReference type="ChEBI" id="CHEBI:49883"/>
        <label>1</label>
    </ligand>
</feature>
<protein>
    <recommendedName>
        <fullName evidence="9">Lipoyl synthase</fullName>
        <ecNumber evidence="9">2.8.1.8</ecNumber>
    </recommendedName>
    <alternativeName>
        <fullName evidence="9">Lip-syn</fullName>
        <shortName evidence="9">LS</shortName>
    </alternativeName>
    <alternativeName>
        <fullName evidence="9">Lipoate synthase</fullName>
    </alternativeName>
    <alternativeName>
        <fullName evidence="9">Lipoic acid synthase</fullName>
    </alternativeName>
    <alternativeName>
        <fullName evidence="9">Sulfur insertion protein LipA</fullName>
    </alternativeName>
</protein>
<name>A0A8E4EXU9_9ENTR</name>
<dbReference type="PIRSF" id="PIRSF005963">
    <property type="entry name" value="Lipoyl_synth"/>
    <property type="match status" value="1"/>
</dbReference>
<evidence type="ECO:0000256" key="1">
    <source>
        <dbReference type="ARBA" id="ARBA00022485"/>
    </source>
</evidence>
<dbReference type="SFLD" id="SFLDF00271">
    <property type="entry name" value="lipoyl_synthase"/>
    <property type="match status" value="1"/>
</dbReference>
<comment type="catalytic activity">
    <reaction evidence="8 9">
        <text>[[Fe-S] cluster scaffold protein carrying a second [4Fe-4S](2+) cluster] + N(6)-octanoyl-L-lysyl-[protein] + 2 oxidized [2Fe-2S]-[ferredoxin] + 2 S-adenosyl-L-methionine + 4 H(+) = [[Fe-S] cluster scaffold protein] + N(6)-[(R)-dihydrolipoyl]-L-lysyl-[protein] + 4 Fe(3+) + 2 hydrogen sulfide + 2 5'-deoxyadenosine + 2 L-methionine + 2 reduced [2Fe-2S]-[ferredoxin]</text>
        <dbReference type="Rhea" id="RHEA:16585"/>
        <dbReference type="Rhea" id="RHEA-COMP:9928"/>
        <dbReference type="Rhea" id="RHEA-COMP:10000"/>
        <dbReference type="Rhea" id="RHEA-COMP:10001"/>
        <dbReference type="Rhea" id="RHEA-COMP:10475"/>
        <dbReference type="Rhea" id="RHEA-COMP:14568"/>
        <dbReference type="Rhea" id="RHEA-COMP:14569"/>
        <dbReference type="ChEBI" id="CHEBI:15378"/>
        <dbReference type="ChEBI" id="CHEBI:17319"/>
        <dbReference type="ChEBI" id="CHEBI:29034"/>
        <dbReference type="ChEBI" id="CHEBI:29919"/>
        <dbReference type="ChEBI" id="CHEBI:33722"/>
        <dbReference type="ChEBI" id="CHEBI:33737"/>
        <dbReference type="ChEBI" id="CHEBI:33738"/>
        <dbReference type="ChEBI" id="CHEBI:57844"/>
        <dbReference type="ChEBI" id="CHEBI:59789"/>
        <dbReference type="ChEBI" id="CHEBI:78809"/>
        <dbReference type="ChEBI" id="CHEBI:83100"/>
        <dbReference type="EC" id="2.8.1.8"/>
    </reaction>
</comment>
<evidence type="ECO:0000259" key="10">
    <source>
        <dbReference type="PROSITE" id="PS51918"/>
    </source>
</evidence>
<dbReference type="KEGG" id="ptf:PROFFT_A_00380"/>
<accession>A0A8E4EXU9</accession>
<keyword evidence="12" id="KW-1185">Reference proteome</keyword>
<keyword evidence="7 9" id="KW-0411">Iron-sulfur</keyword>
<dbReference type="HAMAP" id="MF_00206">
    <property type="entry name" value="Lipoyl_synth"/>
    <property type="match status" value="1"/>
</dbReference>
<dbReference type="Proteomes" id="UP000683585">
    <property type="component" value="Chromosome"/>
</dbReference>
<dbReference type="NCBIfam" id="TIGR00510">
    <property type="entry name" value="lipA"/>
    <property type="match status" value="1"/>
</dbReference>
<evidence type="ECO:0000256" key="5">
    <source>
        <dbReference type="ARBA" id="ARBA00022723"/>
    </source>
</evidence>
<feature type="domain" description="Radical SAM core" evidence="10">
    <location>
        <begin position="62"/>
        <end position="280"/>
    </location>
</feature>
<keyword evidence="6 9" id="KW-0408">Iron</keyword>
<reference evidence="11" key="1">
    <citation type="submission" date="2020-10" db="EMBL/GenBank/DDBJ databases">
        <authorList>
            <person name="Szabo G."/>
        </authorList>
    </citation>
    <scope>NUCLEOTIDE SEQUENCE</scope>
    <source>
        <strain evidence="11">PROFFT</strain>
    </source>
</reference>